<evidence type="ECO:0000256" key="5">
    <source>
        <dbReference type="ARBA" id="ARBA00023136"/>
    </source>
</evidence>
<evidence type="ECO:0000259" key="7">
    <source>
        <dbReference type="Pfam" id="PF00482"/>
    </source>
</evidence>
<evidence type="ECO:0000256" key="4">
    <source>
        <dbReference type="ARBA" id="ARBA00022989"/>
    </source>
</evidence>
<dbReference type="EMBL" id="BAABFO010000015">
    <property type="protein sequence ID" value="GAA4336402.1"/>
    <property type="molecule type" value="Genomic_DNA"/>
</dbReference>
<comment type="subcellular location">
    <subcellularLocation>
        <location evidence="1">Cell membrane</location>
        <topology evidence="1">Multi-pass membrane protein</topology>
    </subcellularLocation>
</comment>
<dbReference type="Proteomes" id="UP001501671">
    <property type="component" value="Unassembled WGS sequence"/>
</dbReference>
<proteinExistence type="predicted"/>
<evidence type="ECO:0000256" key="2">
    <source>
        <dbReference type="ARBA" id="ARBA00022475"/>
    </source>
</evidence>
<dbReference type="PANTHER" id="PTHR35007">
    <property type="entry name" value="INTEGRAL MEMBRANE PROTEIN-RELATED"/>
    <property type="match status" value="1"/>
</dbReference>
<keyword evidence="3 6" id="KW-0812">Transmembrane</keyword>
<feature type="transmembrane region" description="Helical" evidence="6">
    <location>
        <begin position="257"/>
        <end position="276"/>
    </location>
</feature>
<dbReference type="InterPro" id="IPR018076">
    <property type="entry name" value="T2SS_GspF_dom"/>
</dbReference>
<keyword evidence="5 6" id="KW-0472">Membrane</keyword>
<dbReference type="PANTHER" id="PTHR35007:SF1">
    <property type="entry name" value="PILUS ASSEMBLY PROTEIN"/>
    <property type="match status" value="1"/>
</dbReference>
<evidence type="ECO:0000256" key="3">
    <source>
        <dbReference type="ARBA" id="ARBA00022692"/>
    </source>
</evidence>
<protein>
    <submittedName>
        <fullName evidence="8">Type II secretion system F family protein</fullName>
    </submittedName>
</protein>
<dbReference type="Gene3D" id="1.20.81.30">
    <property type="entry name" value="Type II secretion system (T2SS), domain F"/>
    <property type="match status" value="1"/>
</dbReference>
<comment type="caution">
    <text evidence="8">The sequence shown here is derived from an EMBL/GenBank/DDBJ whole genome shotgun (WGS) entry which is preliminary data.</text>
</comment>
<keyword evidence="2" id="KW-1003">Cell membrane</keyword>
<accession>A0ABP8H9X0</accession>
<gene>
    <name evidence="8" type="ORF">GCM10023144_30670</name>
</gene>
<reference evidence="9" key="1">
    <citation type="journal article" date="2019" name="Int. J. Syst. Evol. Microbiol.">
        <title>The Global Catalogue of Microorganisms (GCM) 10K type strain sequencing project: providing services to taxonomists for standard genome sequencing and annotation.</title>
        <authorList>
            <consortium name="The Broad Institute Genomics Platform"/>
            <consortium name="The Broad Institute Genome Sequencing Center for Infectious Disease"/>
            <person name="Wu L."/>
            <person name="Ma J."/>
        </authorList>
    </citation>
    <scope>NUCLEOTIDE SEQUENCE [LARGE SCALE GENOMIC DNA]</scope>
    <source>
        <strain evidence="9">JCM 17666</strain>
    </source>
</reference>
<organism evidence="8 9">
    <name type="scientific">Pigmentiphaga soli</name>
    <dbReference type="NCBI Taxonomy" id="1007095"/>
    <lineage>
        <taxon>Bacteria</taxon>
        <taxon>Pseudomonadati</taxon>
        <taxon>Pseudomonadota</taxon>
        <taxon>Betaproteobacteria</taxon>
        <taxon>Burkholderiales</taxon>
        <taxon>Alcaligenaceae</taxon>
        <taxon>Pigmentiphaga</taxon>
    </lineage>
</organism>
<keyword evidence="4 6" id="KW-1133">Transmembrane helix</keyword>
<keyword evidence="9" id="KW-1185">Reference proteome</keyword>
<dbReference type="RefSeq" id="WP_425570263.1">
    <property type="nucleotide sequence ID" value="NZ_BAABFO010000015.1"/>
</dbReference>
<feature type="transmembrane region" description="Helical" evidence="6">
    <location>
        <begin position="79"/>
        <end position="99"/>
    </location>
</feature>
<feature type="domain" description="Type II secretion system protein GspF" evidence="7">
    <location>
        <begin position="118"/>
        <end position="241"/>
    </location>
</feature>
<dbReference type="Pfam" id="PF00482">
    <property type="entry name" value="T2SSF"/>
    <property type="match status" value="1"/>
</dbReference>
<evidence type="ECO:0000256" key="1">
    <source>
        <dbReference type="ARBA" id="ARBA00004651"/>
    </source>
</evidence>
<evidence type="ECO:0000256" key="6">
    <source>
        <dbReference type="SAM" id="Phobius"/>
    </source>
</evidence>
<feature type="transmembrane region" description="Helical" evidence="6">
    <location>
        <begin position="225"/>
        <end position="242"/>
    </location>
</feature>
<dbReference type="InterPro" id="IPR042094">
    <property type="entry name" value="T2SS_GspF_sf"/>
</dbReference>
<name>A0ABP8H9X0_9BURK</name>
<evidence type="ECO:0000313" key="9">
    <source>
        <dbReference type="Proteomes" id="UP001501671"/>
    </source>
</evidence>
<evidence type="ECO:0000313" key="8">
    <source>
        <dbReference type="EMBL" id="GAA4336402.1"/>
    </source>
</evidence>
<feature type="transmembrane region" description="Helical" evidence="6">
    <location>
        <begin position="6"/>
        <end position="28"/>
    </location>
</feature>
<feature type="transmembrane region" description="Helical" evidence="6">
    <location>
        <begin position="49"/>
        <end position="73"/>
    </location>
</feature>
<sequence length="284" mass="30174">MTAAAWAAAGAAMAAAALLAWLAQRVMVDAAARYRAAFAEHARLRMGELFLFVDIHQLWAASLAFACACALLAGLAWQSWPAAAAGLAAGLACPARASAWLRRRRMRRFDAQLPDALMALGGALRAGAGLQSALRQLVIESPAPLAQELGLVLAEQRLGVTLDDALCHLFERLPTETCNLVVSALRIATDTGGSLAETLERIAATVRARLHMEGRIGALTAQGRLQARVVGALPPLMAWVLYELEPDAMRPLFTTPAGWAVIAAVAALETLGLWMIGRIVRIEV</sequence>